<dbReference type="KEGG" id="pno:SNOG_04608"/>
<sequence>MSESAYTVVIHGKESTGKPTLIPALRAAGQVEYAREDENPTLEDAIVVGSFENFTLQLAGVDCATLSTSYTDKDGVHQGITNFRGLAAFYDPPVVDTGKKSVSDIVSDIIALTGNTEIPALSLGLSLSIMTTLMLWPIAACCSNRKIFFCWPLWDHSTSHNFYQNLALLLLVTEH</sequence>
<name>Q0UUF6_PHANO</name>
<dbReference type="AlphaFoldDB" id="Q0UUF6"/>
<protein>
    <submittedName>
        <fullName evidence="1">Uncharacterized protein</fullName>
    </submittedName>
</protein>
<evidence type="ECO:0000313" key="2">
    <source>
        <dbReference type="Proteomes" id="UP000001055"/>
    </source>
</evidence>
<dbReference type="GeneID" id="5971889"/>
<gene>
    <name evidence="1" type="ORF">SNOG_04608</name>
</gene>
<dbReference type="HOGENOM" id="CLU_1533124_0_0_1"/>
<accession>Q0UUF6</accession>
<reference evidence="2" key="1">
    <citation type="journal article" date="2007" name="Plant Cell">
        <title>Dothideomycete-plant interactions illuminated by genome sequencing and EST analysis of the wheat pathogen Stagonospora nodorum.</title>
        <authorList>
            <person name="Hane J.K."/>
            <person name="Lowe R.G."/>
            <person name="Solomon P.S."/>
            <person name="Tan K.C."/>
            <person name="Schoch C.L."/>
            <person name="Spatafora J.W."/>
            <person name="Crous P.W."/>
            <person name="Kodira C."/>
            <person name="Birren B.W."/>
            <person name="Galagan J.E."/>
            <person name="Torriani S.F."/>
            <person name="McDonald B.A."/>
            <person name="Oliver R.P."/>
        </authorList>
    </citation>
    <scope>NUCLEOTIDE SEQUENCE [LARGE SCALE GENOMIC DNA]</scope>
    <source>
        <strain evidence="2">SN15 / ATCC MYA-4574 / FGSC 10173</strain>
    </source>
</reference>
<proteinExistence type="predicted"/>
<dbReference type="EMBL" id="CH445330">
    <property type="protein sequence ID" value="EAT88368.1"/>
    <property type="molecule type" value="Genomic_DNA"/>
</dbReference>
<organism evidence="1 2">
    <name type="scientific">Phaeosphaeria nodorum (strain SN15 / ATCC MYA-4574 / FGSC 10173)</name>
    <name type="common">Glume blotch fungus</name>
    <name type="synonym">Parastagonospora nodorum</name>
    <dbReference type="NCBI Taxonomy" id="321614"/>
    <lineage>
        <taxon>Eukaryota</taxon>
        <taxon>Fungi</taxon>
        <taxon>Dikarya</taxon>
        <taxon>Ascomycota</taxon>
        <taxon>Pezizomycotina</taxon>
        <taxon>Dothideomycetes</taxon>
        <taxon>Pleosporomycetidae</taxon>
        <taxon>Pleosporales</taxon>
        <taxon>Pleosporineae</taxon>
        <taxon>Phaeosphaeriaceae</taxon>
        <taxon>Parastagonospora</taxon>
    </lineage>
</organism>
<dbReference type="Proteomes" id="UP000001055">
    <property type="component" value="Unassembled WGS sequence"/>
</dbReference>
<dbReference type="InParanoid" id="Q0UUF6"/>
<dbReference type="eggNOG" id="ENOG502R9MS">
    <property type="taxonomic scope" value="Eukaryota"/>
</dbReference>
<dbReference type="RefSeq" id="XP_001795021.1">
    <property type="nucleotide sequence ID" value="XM_001794969.1"/>
</dbReference>
<evidence type="ECO:0000313" key="1">
    <source>
        <dbReference type="EMBL" id="EAT88368.1"/>
    </source>
</evidence>